<name>A0A317DW88_9PROT</name>
<dbReference type="GO" id="GO:0000160">
    <property type="term" value="P:phosphorelay signal transduction system"/>
    <property type="evidence" value="ECO:0007669"/>
    <property type="project" value="InterPro"/>
</dbReference>
<dbReference type="EMBL" id="QGLE01000017">
    <property type="protein sequence ID" value="PWR18136.1"/>
    <property type="molecule type" value="Genomic_DNA"/>
</dbReference>
<comment type="caution">
    <text evidence="4">The sequence shown here is derived from an EMBL/GenBank/DDBJ whole genome shotgun (WGS) entry which is preliminary data.</text>
</comment>
<dbReference type="PROSITE" id="PS50110">
    <property type="entry name" value="RESPONSE_REGULATORY"/>
    <property type="match status" value="1"/>
</dbReference>
<accession>A0A317DW88</accession>
<proteinExistence type="predicted"/>
<dbReference type="InterPro" id="IPR011006">
    <property type="entry name" value="CheY-like_superfamily"/>
</dbReference>
<keyword evidence="5" id="KW-1185">Reference proteome</keyword>
<dbReference type="AlphaFoldDB" id="A0A317DW88"/>
<dbReference type="PANTHER" id="PTHR44591">
    <property type="entry name" value="STRESS RESPONSE REGULATOR PROTEIN 1"/>
    <property type="match status" value="1"/>
</dbReference>
<dbReference type="InterPro" id="IPR050595">
    <property type="entry name" value="Bact_response_regulator"/>
</dbReference>
<evidence type="ECO:0000259" key="3">
    <source>
        <dbReference type="PROSITE" id="PS50110"/>
    </source>
</evidence>
<feature type="domain" description="Response regulatory" evidence="3">
    <location>
        <begin position="7"/>
        <end position="118"/>
    </location>
</feature>
<dbReference type="Proteomes" id="UP000245461">
    <property type="component" value="Unassembled WGS sequence"/>
</dbReference>
<evidence type="ECO:0000313" key="5">
    <source>
        <dbReference type="Proteomes" id="UP000245461"/>
    </source>
</evidence>
<reference evidence="4 5" key="1">
    <citation type="submission" date="2018-05" db="EMBL/GenBank/DDBJ databases">
        <title>Zavarzinia sp. HR-AS.</title>
        <authorList>
            <person name="Lee Y."/>
            <person name="Jeon C.O."/>
        </authorList>
    </citation>
    <scope>NUCLEOTIDE SEQUENCE [LARGE SCALE GENOMIC DNA]</scope>
    <source>
        <strain evidence="4 5">HR-AS</strain>
    </source>
</reference>
<dbReference type="InterPro" id="IPR001789">
    <property type="entry name" value="Sig_transdc_resp-reg_receiver"/>
</dbReference>
<dbReference type="SMART" id="SM00448">
    <property type="entry name" value="REC"/>
    <property type="match status" value="1"/>
</dbReference>
<dbReference type="RefSeq" id="WP_109907955.1">
    <property type="nucleotide sequence ID" value="NZ_QGLE01000017.1"/>
</dbReference>
<dbReference type="Gene3D" id="3.40.50.2300">
    <property type="match status" value="1"/>
</dbReference>
<evidence type="ECO:0000256" key="2">
    <source>
        <dbReference type="PROSITE-ProRule" id="PRU00169"/>
    </source>
</evidence>
<dbReference type="Pfam" id="PF00072">
    <property type="entry name" value="Response_reg"/>
    <property type="match status" value="1"/>
</dbReference>
<dbReference type="SUPFAM" id="SSF52172">
    <property type="entry name" value="CheY-like"/>
    <property type="match status" value="1"/>
</dbReference>
<gene>
    <name evidence="4" type="ORF">DKG74_20040</name>
</gene>
<dbReference type="OrthoDB" id="7278950at2"/>
<feature type="modified residue" description="4-aspartylphosphate" evidence="2">
    <location>
        <position position="56"/>
    </location>
</feature>
<protein>
    <recommendedName>
        <fullName evidence="3">Response regulatory domain-containing protein</fullName>
    </recommendedName>
</protein>
<evidence type="ECO:0000256" key="1">
    <source>
        <dbReference type="ARBA" id="ARBA00022553"/>
    </source>
</evidence>
<sequence length="118" mass="12427">MADGERRILVVEDDGPLREELLQGLAASGFAASGLGDGAAAALSATEAPPDALLLDIEIPALDGLRLAQVMQALQPRTRIVVMSGHHYLRLAARDLLGPDVAVLPKPFDLDQLLARLA</sequence>
<evidence type="ECO:0000313" key="4">
    <source>
        <dbReference type="EMBL" id="PWR18136.1"/>
    </source>
</evidence>
<keyword evidence="1 2" id="KW-0597">Phosphoprotein</keyword>
<organism evidence="4 5">
    <name type="scientific">Zavarzinia aquatilis</name>
    <dbReference type="NCBI Taxonomy" id="2211142"/>
    <lineage>
        <taxon>Bacteria</taxon>
        <taxon>Pseudomonadati</taxon>
        <taxon>Pseudomonadota</taxon>
        <taxon>Alphaproteobacteria</taxon>
        <taxon>Rhodospirillales</taxon>
        <taxon>Zavarziniaceae</taxon>
        <taxon>Zavarzinia</taxon>
    </lineage>
</organism>
<dbReference type="PANTHER" id="PTHR44591:SF3">
    <property type="entry name" value="RESPONSE REGULATORY DOMAIN-CONTAINING PROTEIN"/>
    <property type="match status" value="1"/>
</dbReference>